<feature type="coiled-coil region" evidence="1">
    <location>
        <begin position="275"/>
        <end position="302"/>
    </location>
</feature>
<dbReference type="OrthoDB" id="3258400at2759"/>
<sequence>MQPYTVPSERFQVRTHHTHRKAVTNHAHQAEYQQAGYTAEHPAADAYAVPFGYNVGPWSMNYAYLEPEYVPYQDAVMPQGEPVNSGIPLHAPIPVSGYSTLLASNSADTQALAFSPHVYPAPVEETKPHIGEQTNPLDVYLHAPQVLFPTPSELLTDLNAREREARDGSEAAGKAAPKSTARSPTTPRSKCEVEEPENLNQRKKYFRSVSDNVGFDITDPDTITSHDKKRCYLECLEEYVQWMHDQLRLVGQEPIQVERVSSYRGLKSRSIRTMLVRKQEDIGKLNQHKKQEEEKFMELQNELVMRQMAEENQLQTRRQSIAMGAVPNMVHGFTRDG</sequence>
<comment type="caution">
    <text evidence="3">The sequence shown here is derived from an EMBL/GenBank/DDBJ whole genome shotgun (WGS) entry which is preliminary data.</text>
</comment>
<proteinExistence type="predicted"/>
<name>A0A1M2V621_TRAPU</name>
<gene>
    <name evidence="3" type="ORF">TRAPUB_6392</name>
</gene>
<protein>
    <submittedName>
        <fullName evidence="3">Uncharacterized protein</fullName>
    </submittedName>
</protein>
<feature type="region of interest" description="Disordered" evidence="2">
    <location>
        <begin position="163"/>
        <end position="198"/>
    </location>
</feature>
<dbReference type="OMA" id="DKKRCYL"/>
<evidence type="ECO:0000313" key="4">
    <source>
        <dbReference type="Proteomes" id="UP000184267"/>
    </source>
</evidence>
<reference evidence="3 4" key="1">
    <citation type="submission" date="2016-10" db="EMBL/GenBank/DDBJ databases">
        <title>Genome sequence of the basidiomycete white-rot fungus Trametes pubescens.</title>
        <authorList>
            <person name="Makela M.R."/>
            <person name="Granchi Z."/>
            <person name="Peng M."/>
            <person name="De Vries R.P."/>
            <person name="Grigoriev I."/>
            <person name="Riley R."/>
            <person name="Hilden K."/>
        </authorList>
    </citation>
    <scope>NUCLEOTIDE SEQUENCE [LARGE SCALE GENOMIC DNA]</scope>
    <source>
        <strain evidence="3 4">FBCC735</strain>
    </source>
</reference>
<dbReference type="AlphaFoldDB" id="A0A1M2V621"/>
<keyword evidence="1" id="KW-0175">Coiled coil</keyword>
<evidence type="ECO:0000313" key="3">
    <source>
        <dbReference type="EMBL" id="OJT03049.1"/>
    </source>
</evidence>
<evidence type="ECO:0000256" key="2">
    <source>
        <dbReference type="SAM" id="MobiDB-lite"/>
    </source>
</evidence>
<evidence type="ECO:0000256" key="1">
    <source>
        <dbReference type="SAM" id="Coils"/>
    </source>
</evidence>
<dbReference type="Proteomes" id="UP000184267">
    <property type="component" value="Unassembled WGS sequence"/>
</dbReference>
<organism evidence="3 4">
    <name type="scientific">Trametes pubescens</name>
    <name type="common">White-rot fungus</name>
    <dbReference type="NCBI Taxonomy" id="154538"/>
    <lineage>
        <taxon>Eukaryota</taxon>
        <taxon>Fungi</taxon>
        <taxon>Dikarya</taxon>
        <taxon>Basidiomycota</taxon>
        <taxon>Agaricomycotina</taxon>
        <taxon>Agaricomycetes</taxon>
        <taxon>Polyporales</taxon>
        <taxon>Polyporaceae</taxon>
        <taxon>Trametes</taxon>
    </lineage>
</organism>
<accession>A0A1M2V621</accession>
<dbReference type="STRING" id="154538.A0A1M2V621"/>
<keyword evidence="4" id="KW-1185">Reference proteome</keyword>
<dbReference type="EMBL" id="MNAD01001636">
    <property type="protein sequence ID" value="OJT03049.1"/>
    <property type="molecule type" value="Genomic_DNA"/>
</dbReference>